<gene>
    <name evidence="1" type="ORF">HBA54_28300</name>
</gene>
<dbReference type="AlphaFoldDB" id="A0A967KGT8"/>
<sequence>MTFSILAMDEKSGAIGCAAATGNLAVGGWVLRASARAGAAATQGLSVSPLWGDDALVHLANGATARGTVAQLTAEDSGRDYRQLSVLDRSGGVAAWTGPLNTDHKGQIDGRGYVIAGNWLSSVTVLDEMEARFLDSATGHDDFGRRLLETLAAGIAAGSDSRGTLSAAIQIVHPNRAPLDLRVDYDEDPLGRLKAIYALATTEPYAAWTDIVPTLEDPYRC</sequence>
<dbReference type="PANTHER" id="PTHR39328">
    <property type="entry name" value="BLL2871 PROTEIN"/>
    <property type="match status" value="1"/>
</dbReference>
<evidence type="ECO:0000313" key="1">
    <source>
        <dbReference type="EMBL" id="NIA72495.1"/>
    </source>
</evidence>
<reference evidence="1" key="1">
    <citation type="submission" date="2020-03" db="EMBL/GenBank/DDBJ databases">
        <title>Genome of Pelagibius litoralis DSM 21314T.</title>
        <authorList>
            <person name="Wang G."/>
        </authorList>
    </citation>
    <scope>NUCLEOTIDE SEQUENCE</scope>
    <source>
        <strain evidence="1">DSM 21314</strain>
    </source>
</reference>
<dbReference type="Proteomes" id="UP000761264">
    <property type="component" value="Unassembled WGS sequence"/>
</dbReference>
<name>A0A967KGT8_9PROT</name>
<protein>
    <submittedName>
        <fullName evidence="1">DUF1028 domain-containing protein</fullName>
    </submittedName>
</protein>
<keyword evidence="2" id="KW-1185">Reference proteome</keyword>
<evidence type="ECO:0000313" key="2">
    <source>
        <dbReference type="Proteomes" id="UP000761264"/>
    </source>
</evidence>
<dbReference type="RefSeq" id="WP_167231996.1">
    <property type="nucleotide sequence ID" value="NZ_JAAQPH010000048.1"/>
</dbReference>
<proteinExistence type="predicted"/>
<dbReference type="PANTHER" id="PTHR39328:SF1">
    <property type="entry name" value="BLL2871 PROTEIN"/>
    <property type="match status" value="1"/>
</dbReference>
<dbReference type="SUPFAM" id="SSF56235">
    <property type="entry name" value="N-terminal nucleophile aminohydrolases (Ntn hydrolases)"/>
    <property type="match status" value="1"/>
</dbReference>
<organism evidence="1 2">
    <name type="scientific">Pelagibius litoralis</name>
    <dbReference type="NCBI Taxonomy" id="374515"/>
    <lineage>
        <taxon>Bacteria</taxon>
        <taxon>Pseudomonadati</taxon>
        <taxon>Pseudomonadota</taxon>
        <taxon>Alphaproteobacteria</taxon>
        <taxon>Rhodospirillales</taxon>
        <taxon>Rhodovibrionaceae</taxon>
        <taxon>Pelagibius</taxon>
    </lineage>
</organism>
<accession>A0A967KGT8</accession>
<dbReference type="Pfam" id="PF06267">
    <property type="entry name" value="DUF1028"/>
    <property type="match status" value="1"/>
</dbReference>
<dbReference type="InterPro" id="IPR010430">
    <property type="entry name" value="DUF1028"/>
</dbReference>
<comment type="caution">
    <text evidence="1">The sequence shown here is derived from an EMBL/GenBank/DDBJ whole genome shotgun (WGS) entry which is preliminary data.</text>
</comment>
<dbReference type="InterPro" id="IPR029055">
    <property type="entry name" value="Ntn_hydrolases_N"/>
</dbReference>
<dbReference type="EMBL" id="JAAQPH010000048">
    <property type="protein sequence ID" value="NIA72495.1"/>
    <property type="molecule type" value="Genomic_DNA"/>
</dbReference>
<dbReference type="Gene3D" id="3.60.20.10">
    <property type="entry name" value="Glutamine Phosphoribosylpyrophosphate, subunit 1, domain 1"/>
    <property type="match status" value="1"/>
</dbReference>